<protein>
    <recommendedName>
        <fullName evidence="4">General secretion pathway GspH domain-containing protein</fullName>
    </recommendedName>
</protein>
<reference evidence="2 3" key="1">
    <citation type="journal article" date="2016" name="Nat. Commun.">
        <title>Thousands of microbial genomes shed light on interconnected biogeochemical processes in an aquifer system.</title>
        <authorList>
            <person name="Anantharaman K."/>
            <person name="Brown C.T."/>
            <person name="Hug L.A."/>
            <person name="Sharon I."/>
            <person name="Castelle C.J."/>
            <person name="Probst A.J."/>
            <person name="Thomas B.C."/>
            <person name="Singh A."/>
            <person name="Wilkins M.J."/>
            <person name="Karaoz U."/>
            <person name="Brodie E.L."/>
            <person name="Williams K.H."/>
            <person name="Hubbard S.S."/>
            <person name="Banfield J.F."/>
        </authorList>
    </citation>
    <scope>NUCLEOTIDE SEQUENCE [LARGE SCALE GENOMIC DNA]</scope>
</reference>
<organism evidence="2 3">
    <name type="scientific">Candidatus Curtissbacteria bacterium RIFCSPLOWO2_01_FULL_42_50</name>
    <dbReference type="NCBI Taxonomy" id="1797730"/>
    <lineage>
        <taxon>Bacteria</taxon>
        <taxon>Candidatus Curtissiibacteriota</taxon>
    </lineage>
</organism>
<accession>A0A1F5H7N2</accession>
<proteinExistence type="predicted"/>
<comment type="caution">
    <text evidence="2">The sequence shown here is derived from an EMBL/GenBank/DDBJ whole genome shotgun (WGS) entry which is preliminary data.</text>
</comment>
<dbReference type="AlphaFoldDB" id="A0A1F5H7N2"/>
<dbReference type="InterPro" id="IPR012902">
    <property type="entry name" value="N_methyl_site"/>
</dbReference>
<evidence type="ECO:0000313" key="2">
    <source>
        <dbReference type="EMBL" id="OGE00131.1"/>
    </source>
</evidence>
<dbReference type="InterPro" id="IPR045584">
    <property type="entry name" value="Pilin-like"/>
</dbReference>
<evidence type="ECO:0000313" key="3">
    <source>
        <dbReference type="Proteomes" id="UP000177039"/>
    </source>
</evidence>
<evidence type="ECO:0000256" key="1">
    <source>
        <dbReference type="SAM" id="Phobius"/>
    </source>
</evidence>
<sequence length="242" mass="26357">MPFLKVKSDKQQATSRNLVKTYHLSLITYHFKLKLGFSLIELLIVISIFGITASVITASFLNFERNQRLKNAALQLKNDLRLVQNNALSGNKGVVGGTCNPTSPNPAILLVGWYVILDAGLGSNDKYTISRDCNVSGTEQSFDTKTVLLPRGVTISAIKYGVFTKTSVNILFQPLTQSATFWNTAFTPPSGQFLNVNGDLDQSKLTGSIPQDSVSVELSSQQVPGVYKVIIQPSGETNESKP</sequence>
<name>A0A1F5H7N2_9BACT</name>
<dbReference type="EMBL" id="MFBT01000005">
    <property type="protein sequence ID" value="OGE00131.1"/>
    <property type="molecule type" value="Genomic_DNA"/>
</dbReference>
<feature type="transmembrane region" description="Helical" evidence="1">
    <location>
        <begin position="35"/>
        <end position="61"/>
    </location>
</feature>
<gene>
    <name evidence="2" type="ORF">A3B54_01885</name>
</gene>
<dbReference type="Gene3D" id="3.30.700.10">
    <property type="entry name" value="Glycoprotein, Type 4 Pilin"/>
    <property type="match status" value="1"/>
</dbReference>
<keyword evidence="1" id="KW-0472">Membrane</keyword>
<keyword evidence="1" id="KW-1133">Transmembrane helix</keyword>
<dbReference type="SUPFAM" id="SSF54523">
    <property type="entry name" value="Pili subunits"/>
    <property type="match status" value="1"/>
</dbReference>
<dbReference type="Pfam" id="PF07963">
    <property type="entry name" value="N_methyl"/>
    <property type="match status" value="1"/>
</dbReference>
<dbReference type="NCBIfam" id="TIGR02532">
    <property type="entry name" value="IV_pilin_GFxxxE"/>
    <property type="match status" value="1"/>
</dbReference>
<evidence type="ECO:0008006" key="4">
    <source>
        <dbReference type="Google" id="ProtNLM"/>
    </source>
</evidence>
<keyword evidence="1" id="KW-0812">Transmembrane</keyword>
<dbReference type="Proteomes" id="UP000177039">
    <property type="component" value="Unassembled WGS sequence"/>
</dbReference>